<reference evidence="1" key="1">
    <citation type="submission" date="2023-03" db="EMBL/GenBank/DDBJ databases">
        <title>Massive genome expansion in bonnet fungi (Mycena s.s.) driven by repeated elements and novel gene families across ecological guilds.</title>
        <authorList>
            <consortium name="Lawrence Berkeley National Laboratory"/>
            <person name="Harder C.B."/>
            <person name="Miyauchi S."/>
            <person name="Viragh M."/>
            <person name="Kuo A."/>
            <person name="Thoen E."/>
            <person name="Andreopoulos B."/>
            <person name="Lu D."/>
            <person name="Skrede I."/>
            <person name="Drula E."/>
            <person name="Henrissat B."/>
            <person name="Morin E."/>
            <person name="Kohler A."/>
            <person name="Barry K."/>
            <person name="LaButti K."/>
            <person name="Morin E."/>
            <person name="Salamov A."/>
            <person name="Lipzen A."/>
            <person name="Mereny Z."/>
            <person name="Hegedus B."/>
            <person name="Baldrian P."/>
            <person name="Stursova M."/>
            <person name="Weitz H."/>
            <person name="Taylor A."/>
            <person name="Grigoriev I.V."/>
            <person name="Nagy L.G."/>
            <person name="Martin F."/>
            <person name="Kauserud H."/>
        </authorList>
    </citation>
    <scope>NUCLEOTIDE SEQUENCE</scope>
    <source>
        <strain evidence="1">CBHHK182m</strain>
    </source>
</reference>
<protein>
    <submittedName>
        <fullName evidence="1">Uncharacterized protein</fullName>
    </submittedName>
</protein>
<proteinExistence type="predicted"/>
<name>A0AAD7HS77_9AGAR</name>
<comment type="caution">
    <text evidence="1">The sequence shown here is derived from an EMBL/GenBank/DDBJ whole genome shotgun (WGS) entry which is preliminary data.</text>
</comment>
<dbReference type="AlphaFoldDB" id="A0AAD7HS77"/>
<evidence type="ECO:0000313" key="2">
    <source>
        <dbReference type="Proteomes" id="UP001215598"/>
    </source>
</evidence>
<evidence type="ECO:0000313" key="1">
    <source>
        <dbReference type="EMBL" id="KAJ7727206.1"/>
    </source>
</evidence>
<gene>
    <name evidence="1" type="ORF">B0H16DRAFT_1331660</name>
</gene>
<dbReference type="Gene3D" id="2.120.10.70">
    <property type="entry name" value="Fucose-specific lectin"/>
    <property type="match status" value="1"/>
</dbReference>
<organism evidence="1 2">
    <name type="scientific">Mycena metata</name>
    <dbReference type="NCBI Taxonomy" id="1033252"/>
    <lineage>
        <taxon>Eukaryota</taxon>
        <taxon>Fungi</taxon>
        <taxon>Dikarya</taxon>
        <taxon>Basidiomycota</taxon>
        <taxon>Agaricomycotina</taxon>
        <taxon>Agaricomycetes</taxon>
        <taxon>Agaricomycetidae</taxon>
        <taxon>Agaricales</taxon>
        <taxon>Marasmiineae</taxon>
        <taxon>Mycenaceae</taxon>
        <taxon>Mycena</taxon>
    </lineage>
</organism>
<sequence>MGAVAAVQIPNGDGRVFFQNSIGNIVMGRVTQPLLDGGTFTEIGGVVPANEVLPSTPIVAIAANTATWTAIRIYFLSPKNVLSEYTWAPGGFSGGPSCTTCLTAQNIVVKSSNVLYAMANTAFDQFRVGFVSAAQPATISEAENLSGSWGVAAYV</sequence>
<keyword evidence="2" id="KW-1185">Reference proteome</keyword>
<dbReference type="EMBL" id="JARKIB010000181">
    <property type="protein sequence ID" value="KAJ7727206.1"/>
    <property type="molecule type" value="Genomic_DNA"/>
</dbReference>
<accession>A0AAD7HS77</accession>
<dbReference type="Proteomes" id="UP001215598">
    <property type="component" value="Unassembled WGS sequence"/>
</dbReference>